<dbReference type="InterPro" id="IPR036291">
    <property type="entry name" value="NAD(P)-bd_dom_sf"/>
</dbReference>
<keyword evidence="2" id="KW-1185">Reference proteome</keyword>
<dbReference type="PANTHER" id="PTHR13812:SF19">
    <property type="entry name" value="KETIMINE REDUCTASE MU-CRYSTALLIN"/>
    <property type="match status" value="1"/>
</dbReference>
<protein>
    <recommendedName>
        <fullName evidence="3">Ornithine cyclodeaminase family protein</fullName>
    </recommendedName>
</protein>
<evidence type="ECO:0000313" key="1">
    <source>
        <dbReference type="EMBL" id="GAA2637685.1"/>
    </source>
</evidence>
<dbReference type="Pfam" id="PF02423">
    <property type="entry name" value="OCD_Mu_crystall"/>
    <property type="match status" value="1"/>
</dbReference>
<dbReference type="Gene3D" id="3.40.50.720">
    <property type="entry name" value="NAD(P)-binding Rossmann-like Domain"/>
    <property type="match status" value="1"/>
</dbReference>
<dbReference type="SUPFAM" id="SSF51735">
    <property type="entry name" value="NAD(P)-binding Rossmann-fold domains"/>
    <property type="match status" value="1"/>
</dbReference>
<evidence type="ECO:0008006" key="3">
    <source>
        <dbReference type="Google" id="ProtNLM"/>
    </source>
</evidence>
<sequence>MPLLLSRSDLSPLAADDEALDDVIDAVQESLLRSHAGDRGESVFAGIGLPNGDELASQLAASSSGGASVRLFPRIVRGARRNAWLGIRIDGAAGEIDSLIALDDLNELRTSVPAAVGVRHLAPEQATTLAVLGSGAQASSHVRTFARVMPGLETVRVWSPTKAHREAFAHDVMARLQVRATAEDTVEAAVDGADVITAAGRTAPGEPAIPDPTAVRPGALFVSMTAAGLNLLPLGARLAVPTSQQPELVAHGFSSGFLRGGPPPAPPNAIELAQIIVNHQPARRSAAETMVYELAAPYLWDLPILTWITDWAKRNGVGTNFTFSD</sequence>
<dbReference type="PANTHER" id="PTHR13812">
    <property type="entry name" value="KETIMINE REDUCTASE MU-CRYSTALLIN"/>
    <property type="match status" value="1"/>
</dbReference>
<accession>A0ABN3QXM4</accession>
<dbReference type="Proteomes" id="UP001500151">
    <property type="component" value="Unassembled WGS sequence"/>
</dbReference>
<dbReference type="InterPro" id="IPR003462">
    <property type="entry name" value="ODC_Mu_crystall"/>
</dbReference>
<dbReference type="EMBL" id="BAAASJ010000033">
    <property type="protein sequence ID" value="GAA2637685.1"/>
    <property type="molecule type" value="Genomic_DNA"/>
</dbReference>
<organism evidence="1 2">
    <name type="scientific">Streptomyces vastus</name>
    <dbReference type="NCBI Taxonomy" id="285451"/>
    <lineage>
        <taxon>Bacteria</taxon>
        <taxon>Bacillati</taxon>
        <taxon>Actinomycetota</taxon>
        <taxon>Actinomycetes</taxon>
        <taxon>Kitasatosporales</taxon>
        <taxon>Streptomycetaceae</taxon>
        <taxon>Streptomyces</taxon>
    </lineage>
</organism>
<comment type="caution">
    <text evidence="1">The sequence shown here is derived from an EMBL/GenBank/DDBJ whole genome shotgun (WGS) entry which is preliminary data.</text>
</comment>
<gene>
    <name evidence="1" type="ORF">GCM10010307_35460</name>
</gene>
<dbReference type="Gene3D" id="3.30.1780.10">
    <property type="entry name" value="ornithine cyclodeaminase, domain 1"/>
    <property type="match status" value="1"/>
</dbReference>
<proteinExistence type="predicted"/>
<evidence type="ECO:0000313" key="2">
    <source>
        <dbReference type="Proteomes" id="UP001500151"/>
    </source>
</evidence>
<reference evidence="1 2" key="1">
    <citation type="journal article" date="2019" name="Int. J. Syst. Evol. Microbiol.">
        <title>The Global Catalogue of Microorganisms (GCM) 10K type strain sequencing project: providing services to taxonomists for standard genome sequencing and annotation.</title>
        <authorList>
            <consortium name="The Broad Institute Genomics Platform"/>
            <consortium name="The Broad Institute Genome Sequencing Center for Infectious Disease"/>
            <person name="Wu L."/>
            <person name="Ma J."/>
        </authorList>
    </citation>
    <scope>NUCLEOTIDE SEQUENCE [LARGE SCALE GENOMIC DNA]</scope>
    <source>
        <strain evidence="1 2">JCM 4524</strain>
    </source>
</reference>
<name>A0ABN3QXM4_9ACTN</name>
<dbReference type="InterPro" id="IPR023401">
    <property type="entry name" value="ODC_N"/>
</dbReference>